<keyword evidence="6" id="KW-1185">Reference proteome</keyword>
<protein>
    <submittedName>
        <fullName evidence="5">Winged helix family transcriptional regulator</fullName>
    </submittedName>
</protein>
<comment type="caution">
    <text evidence="5">The sequence shown here is derived from an EMBL/GenBank/DDBJ whole genome shotgun (WGS) entry which is preliminary data.</text>
</comment>
<keyword evidence="1 2" id="KW-0238">DNA-binding</keyword>
<feature type="domain" description="OmpR/PhoB-type" evidence="4">
    <location>
        <begin position="88"/>
        <end position="187"/>
    </location>
</feature>
<dbReference type="InterPro" id="IPR036388">
    <property type="entry name" value="WH-like_DNA-bd_sf"/>
</dbReference>
<dbReference type="SMART" id="SM00862">
    <property type="entry name" value="Trans_reg_C"/>
    <property type="match status" value="1"/>
</dbReference>
<dbReference type="Pfam" id="PF00486">
    <property type="entry name" value="Trans_reg_C"/>
    <property type="match status" value="1"/>
</dbReference>
<proteinExistence type="predicted"/>
<dbReference type="SUPFAM" id="SSF46894">
    <property type="entry name" value="C-terminal effector domain of the bipartite response regulators"/>
    <property type="match status" value="1"/>
</dbReference>
<feature type="DNA-binding region" description="OmpR/PhoB-type" evidence="2">
    <location>
        <begin position="88"/>
        <end position="187"/>
    </location>
</feature>
<evidence type="ECO:0000313" key="5">
    <source>
        <dbReference type="EMBL" id="RRN46005.1"/>
    </source>
</evidence>
<feature type="compositionally biased region" description="Low complexity" evidence="3">
    <location>
        <begin position="11"/>
        <end position="30"/>
    </location>
</feature>
<feature type="region of interest" description="Disordered" evidence="3">
    <location>
        <begin position="1"/>
        <end position="30"/>
    </location>
</feature>
<dbReference type="InterPro" id="IPR016032">
    <property type="entry name" value="Sig_transdc_resp-reg_C-effctor"/>
</dbReference>
<dbReference type="GO" id="GO:0000160">
    <property type="term" value="P:phosphorelay signal transduction system"/>
    <property type="evidence" value="ECO:0007669"/>
    <property type="project" value="InterPro"/>
</dbReference>
<reference evidence="5 6" key="1">
    <citation type="submission" date="2018-11" db="EMBL/GenBank/DDBJ databases">
        <title>Genome sequencing of Lautropia sp. KCOM 2505 (= ChDC F240).</title>
        <authorList>
            <person name="Kook J.-K."/>
            <person name="Park S.-N."/>
            <person name="Lim Y.K."/>
        </authorList>
    </citation>
    <scope>NUCLEOTIDE SEQUENCE [LARGE SCALE GENOMIC DNA]</scope>
    <source>
        <strain evidence="5 6">KCOM 2505</strain>
    </source>
</reference>
<dbReference type="Proteomes" id="UP000270261">
    <property type="component" value="Unassembled WGS sequence"/>
</dbReference>
<feature type="compositionally biased region" description="Gly residues" evidence="3">
    <location>
        <begin position="1"/>
        <end position="10"/>
    </location>
</feature>
<evidence type="ECO:0000256" key="2">
    <source>
        <dbReference type="PROSITE-ProRule" id="PRU01091"/>
    </source>
</evidence>
<dbReference type="PROSITE" id="PS51755">
    <property type="entry name" value="OMPR_PHOB"/>
    <property type="match status" value="1"/>
</dbReference>
<dbReference type="AlphaFoldDB" id="A0A426FTM6"/>
<dbReference type="EMBL" id="RRUE01000001">
    <property type="protein sequence ID" value="RRN46005.1"/>
    <property type="molecule type" value="Genomic_DNA"/>
</dbReference>
<name>A0A426FTM6_9BURK</name>
<gene>
    <name evidence="5" type="ORF">EHV23_00090</name>
</gene>
<evidence type="ECO:0000259" key="4">
    <source>
        <dbReference type="PROSITE" id="PS51755"/>
    </source>
</evidence>
<organism evidence="5 6">
    <name type="scientific">Lautropia dentalis</name>
    <dbReference type="NCBI Taxonomy" id="2490857"/>
    <lineage>
        <taxon>Bacteria</taxon>
        <taxon>Pseudomonadati</taxon>
        <taxon>Pseudomonadota</taxon>
        <taxon>Betaproteobacteria</taxon>
        <taxon>Burkholderiales</taxon>
        <taxon>Burkholderiaceae</taxon>
        <taxon>Lautropia</taxon>
    </lineage>
</organism>
<evidence type="ECO:0000256" key="1">
    <source>
        <dbReference type="ARBA" id="ARBA00023125"/>
    </source>
</evidence>
<dbReference type="GO" id="GO:0003677">
    <property type="term" value="F:DNA binding"/>
    <property type="evidence" value="ECO:0007669"/>
    <property type="project" value="UniProtKB-UniRule"/>
</dbReference>
<evidence type="ECO:0000256" key="3">
    <source>
        <dbReference type="SAM" id="MobiDB-lite"/>
    </source>
</evidence>
<dbReference type="InterPro" id="IPR001867">
    <property type="entry name" value="OmpR/PhoB-type_DNA-bd"/>
</dbReference>
<dbReference type="Gene3D" id="1.10.10.10">
    <property type="entry name" value="Winged helix-like DNA-binding domain superfamily/Winged helix DNA-binding domain"/>
    <property type="match status" value="1"/>
</dbReference>
<dbReference type="GO" id="GO:0006355">
    <property type="term" value="P:regulation of DNA-templated transcription"/>
    <property type="evidence" value="ECO:0007669"/>
    <property type="project" value="InterPro"/>
</dbReference>
<accession>A0A426FTM6</accession>
<evidence type="ECO:0000313" key="6">
    <source>
        <dbReference type="Proteomes" id="UP000270261"/>
    </source>
</evidence>
<sequence>MVASGGGSAGPGHMAGAAGSAGTGRPDGAAVAGSLAAGTAGQTGAAGGAGVAGGIGGAGSVGGGIGGSGSGGAQAGGPAGNTLAAGGHEVLTIDDLEIDEAAREVRVAGERRTLTGYQFDLLRVLARHAGRVMSREQLMDQAKGQALEAFDRSIDVHVGKIRQAIETDPRQPVRLLTVRGVGYVLARARKG</sequence>
<dbReference type="OrthoDB" id="9802426at2"/>
<dbReference type="CDD" id="cd00383">
    <property type="entry name" value="trans_reg_C"/>
    <property type="match status" value="1"/>
</dbReference>